<gene>
    <name evidence="6" type="ORF">MMEN_LOCUS18332</name>
</gene>
<feature type="compositionally biased region" description="Pro residues" evidence="3">
    <location>
        <begin position="281"/>
        <end position="290"/>
    </location>
</feature>
<feature type="transmembrane region" description="Helical" evidence="4">
    <location>
        <begin position="36"/>
        <end position="59"/>
    </location>
</feature>
<keyword evidence="4" id="KW-0812">Transmembrane</keyword>
<reference evidence="6" key="1">
    <citation type="submission" date="2021-05" db="EMBL/GenBank/DDBJ databases">
        <authorList>
            <person name="Tigano A."/>
        </authorList>
    </citation>
    <scope>NUCLEOTIDE SEQUENCE</scope>
</reference>
<sequence length="306" mass="33874">MRAAGGAAEPGRAQAHRPRLLDYYWITQTEMMALSYLYTLCMWIHLMGPSLGTGFVYRFPSITMQRQRLKSEQSGTTGPPTTGSRTHLRTVIRPSFKTAYKQVTALEWRCCPGFVGDECREGVSLYEHMHSLTPFAAQSEFCSPSVSLIMALTAKRMNGNPSGERPAGRLVKRVALLQRAALLLQATGCRLWANKDPKGQATTGEIRNAETKHGLTTPTLDGTQTGHGRPPQCMNCTGFNDMTGRINAIESKIKLLEEGRLPLPMVRLPEGSTENEVDRPQPTPMGPPSYLPSGAKTCLWYEEQRC</sequence>
<name>A0A8S4BK07_9TELE</name>
<evidence type="ECO:0000313" key="6">
    <source>
        <dbReference type="EMBL" id="CAG6002355.1"/>
    </source>
</evidence>
<dbReference type="AlphaFoldDB" id="A0A8S4BK07"/>
<dbReference type="Pfam" id="PF07546">
    <property type="entry name" value="EMI"/>
    <property type="match status" value="1"/>
</dbReference>
<keyword evidence="4" id="KW-1133">Transmembrane helix</keyword>
<dbReference type="EMBL" id="CAJRST010037777">
    <property type="protein sequence ID" value="CAG6002355.1"/>
    <property type="molecule type" value="Genomic_DNA"/>
</dbReference>
<dbReference type="OrthoDB" id="10071545at2759"/>
<evidence type="ECO:0000313" key="7">
    <source>
        <dbReference type="Proteomes" id="UP000677803"/>
    </source>
</evidence>
<feature type="domain" description="EMI" evidence="5">
    <location>
        <begin position="1"/>
        <end position="121"/>
    </location>
</feature>
<accession>A0A8S4BK07</accession>
<keyword evidence="4" id="KW-0472">Membrane</keyword>
<keyword evidence="7" id="KW-1185">Reference proteome</keyword>
<evidence type="ECO:0000256" key="1">
    <source>
        <dbReference type="ARBA" id="ARBA00022729"/>
    </source>
</evidence>
<evidence type="ECO:0000256" key="2">
    <source>
        <dbReference type="ARBA" id="ARBA00023157"/>
    </source>
</evidence>
<keyword evidence="1" id="KW-0732">Signal</keyword>
<proteinExistence type="predicted"/>
<organism evidence="6 7">
    <name type="scientific">Menidia menidia</name>
    <name type="common">Atlantic silverside</name>
    <dbReference type="NCBI Taxonomy" id="238744"/>
    <lineage>
        <taxon>Eukaryota</taxon>
        <taxon>Metazoa</taxon>
        <taxon>Chordata</taxon>
        <taxon>Craniata</taxon>
        <taxon>Vertebrata</taxon>
        <taxon>Euteleostomi</taxon>
        <taxon>Actinopterygii</taxon>
        <taxon>Neopterygii</taxon>
        <taxon>Teleostei</taxon>
        <taxon>Neoteleostei</taxon>
        <taxon>Acanthomorphata</taxon>
        <taxon>Ovalentaria</taxon>
        <taxon>Atherinomorphae</taxon>
        <taxon>Atheriniformes</taxon>
        <taxon>Atherinopsidae</taxon>
        <taxon>Menidiinae</taxon>
        <taxon>Menidia</taxon>
    </lineage>
</organism>
<keyword evidence="2" id="KW-1015">Disulfide bond</keyword>
<dbReference type="PROSITE" id="PS51041">
    <property type="entry name" value="EMI"/>
    <property type="match status" value="1"/>
</dbReference>
<dbReference type="InterPro" id="IPR011489">
    <property type="entry name" value="EMI_domain"/>
</dbReference>
<protein>
    <submittedName>
        <fullName evidence="6">(Atlantic silverside) hypothetical protein</fullName>
    </submittedName>
</protein>
<feature type="region of interest" description="Disordered" evidence="3">
    <location>
        <begin position="266"/>
        <end position="291"/>
    </location>
</feature>
<evidence type="ECO:0000259" key="5">
    <source>
        <dbReference type="PROSITE" id="PS51041"/>
    </source>
</evidence>
<evidence type="ECO:0000256" key="3">
    <source>
        <dbReference type="SAM" id="MobiDB-lite"/>
    </source>
</evidence>
<dbReference type="Proteomes" id="UP000677803">
    <property type="component" value="Unassembled WGS sequence"/>
</dbReference>
<evidence type="ECO:0000256" key="4">
    <source>
        <dbReference type="SAM" id="Phobius"/>
    </source>
</evidence>
<comment type="caution">
    <text evidence="6">The sequence shown here is derived from an EMBL/GenBank/DDBJ whole genome shotgun (WGS) entry which is preliminary data.</text>
</comment>